<organism evidence="1 2">
    <name type="scientific">Caerostris darwini</name>
    <dbReference type="NCBI Taxonomy" id="1538125"/>
    <lineage>
        <taxon>Eukaryota</taxon>
        <taxon>Metazoa</taxon>
        <taxon>Ecdysozoa</taxon>
        <taxon>Arthropoda</taxon>
        <taxon>Chelicerata</taxon>
        <taxon>Arachnida</taxon>
        <taxon>Araneae</taxon>
        <taxon>Araneomorphae</taxon>
        <taxon>Entelegynae</taxon>
        <taxon>Araneoidea</taxon>
        <taxon>Araneidae</taxon>
        <taxon>Caerostris</taxon>
    </lineage>
</organism>
<dbReference type="Proteomes" id="UP001054837">
    <property type="component" value="Unassembled WGS sequence"/>
</dbReference>
<gene>
    <name evidence="1" type="ORF">CDAR_200471</name>
</gene>
<keyword evidence="2" id="KW-1185">Reference proteome</keyword>
<dbReference type="AlphaFoldDB" id="A0AAV4SIF3"/>
<proteinExistence type="predicted"/>
<accession>A0AAV4SIF3</accession>
<evidence type="ECO:0000313" key="2">
    <source>
        <dbReference type="Proteomes" id="UP001054837"/>
    </source>
</evidence>
<protein>
    <submittedName>
        <fullName evidence="1">Uncharacterized protein</fullName>
    </submittedName>
</protein>
<name>A0AAV4SIF3_9ARAC</name>
<evidence type="ECO:0000313" key="1">
    <source>
        <dbReference type="EMBL" id="GIY32270.1"/>
    </source>
</evidence>
<dbReference type="EMBL" id="BPLQ01007762">
    <property type="protein sequence ID" value="GIY32270.1"/>
    <property type="molecule type" value="Genomic_DNA"/>
</dbReference>
<sequence length="102" mass="12032">MVRYVWEYGLPPRSHTLKEGASTLAFRAGRVSAVKLHLLAAPLYYDRLYQWEQAGDSMDSMEVRRCICIKVRLRRQYVVMRDNHRIFRIRCHIGSPLPPVCR</sequence>
<comment type="caution">
    <text evidence="1">The sequence shown here is derived from an EMBL/GenBank/DDBJ whole genome shotgun (WGS) entry which is preliminary data.</text>
</comment>
<reference evidence="1 2" key="1">
    <citation type="submission" date="2021-06" db="EMBL/GenBank/DDBJ databases">
        <title>Caerostris darwini draft genome.</title>
        <authorList>
            <person name="Kono N."/>
            <person name="Arakawa K."/>
        </authorList>
    </citation>
    <scope>NUCLEOTIDE SEQUENCE [LARGE SCALE GENOMIC DNA]</scope>
</reference>